<keyword evidence="2" id="KW-1185">Reference proteome</keyword>
<sequence length="246" mass="29517">MDYSVLARSYNTLDYPEKLRNTLVAFYKDTSYSSYGKYDLHRKVNADLLKHYHGEEILKYRLANYFRSLNYTAAFEVKTTNCRADFLAINGQTKCFEIKSKIDTLNRLEKQIYNYKELFEFNTIVIDEKHLESVKKLIPEYYGIWTFNGKKRYEHIKATISPCLNPEKQIQILTKKELKKYFKQTYMPSILYSFSNNEINKLFKEALKARYHVKWQFILNNWNSILPIDLQFFFNKNIVPDLIYSN</sequence>
<dbReference type="OrthoDB" id="128875at2"/>
<reference evidence="2" key="1">
    <citation type="submission" date="2017-10" db="EMBL/GenBank/DDBJ databases">
        <authorList>
            <person name="Gaisin V.A."/>
            <person name="Rysina M.S."/>
            <person name="Grouzdev D.S."/>
        </authorList>
    </citation>
    <scope>NUCLEOTIDE SEQUENCE [LARGE SCALE GENOMIC DNA]</scope>
    <source>
        <strain evidence="2">V1</strain>
    </source>
</reference>
<proteinExistence type="predicted"/>
<organism evidence="1 2">
    <name type="scientific">Prosthecochloris marina</name>
    <dbReference type="NCBI Taxonomy" id="2017681"/>
    <lineage>
        <taxon>Bacteria</taxon>
        <taxon>Pseudomonadati</taxon>
        <taxon>Chlorobiota</taxon>
        <taxon>Chlorobiia</taxon>
        <taxon>Chlorobiales</taxon>
        <taxon>Chlorobiaceae</taxon>
        <taxon>Prosthecochloris</taxon>
    </lineage>
</organism>
<dbReference type="RefSeq" id="WP_110023838.1">
    <property type="nucleotide sequence ID" value="NZ_PDNZ01000007.1"/>
</dbReference>
<protein>
    <recommendedName>
        <fullName evidence="3">Sce7726 family protein</fullName>
    </recommendedName>
</protein>
<evidence type="ECO:0000313" key="1">
    <source>
        <dbReference type="EMBL" id="PWW81343.1"/>
    </source>
</evidence>
<dbReference type="Proteomes" id="UP000246278">
    <property type="component" value="Unassembled WGS sequence"/>
</dbReference>
<evidence type="ECO:0000313" key="2">
    <source>
        <dbReference type="Proteomes" id="UP000246278"/>
    </source>
</evidence>
<evidence type="ECO:0008006" key="3">
    <source>
        <dbReference type="Google" id="ProtNLM"/>
    </source>
</evidence>
<dbReference type="NCBIfam" id="NF033832">
    <property type="entry name" value="sce7726_fam"/>
    <property type="match status" value="1"/>
</dbReference>
<gene>
    <name evidence="1" type="ORF">CR164_09890</name>
</gene>
<name>A0A317T3Y6_9CHLB</name>
<accession>A0A317T3Y6</accession>
<dbReference type="InterPro" id="IPR047729">
    <property type="entry name" value="Sce7726-like"/>
</dbReference>
<dbReference type="EMBL" id="PDNZ01000007">
    <property type="protein sequence ID" value="PWW81343.1"/>
    <property type="molecule type" value="Genomic_DNA"/>
</dbReference>
<dbReference type="AlphaFoldDB" id="A0A317T3Y6"/>
<comment type="caution">
    <text evidence="1">The sequence shown here is derived from an EMBL/GenBank/DDBJ whole genome shotgun (WGS) entry which is preliminary data.</text>
</comment>